<comment type="function">
    <text evidence="6">Component of the PeBoW complex, which is required for maturation of 28S and 5.8S ribosomal RNAs and formation of the 60S ribosome.</text>
</comment>
<dbReference type="PROSITE" id="PS50082">
    <property type="entry name" value="WD_REPEATS_2"/>
    <property type="match status" value="1"/>
</dbReference>
<feature type="compositionally biased region" description="Basic and acidic residues" evidence="9">
    <location>
        <begin position="1"/>
        <end position="10"/>
    </location>
</feature>
<comment type="subcellular location">
    <subcellularLocation>
        <location evidence="7">Nucleus</location>
        <location evidence="7">Nucleolus</location>
    </subcellularLocation>
    <subcellularLocation>
        <location evidence="7">Nucleus</location>
        <location evidence="7">Nucleoplasm</location>
    </subcellularLocation>
</comment>
<evidence type="ECO:0000256" key="8">
    <source>
        <dbReference type="PROSITE-ProRule" id="PRU00221"/>
    </source>
</evidence>
<dbReference type="GO" id="GO:0070545">
    <property type="term" value="C:PeBoW complex"/>
    <property type="evidence" value="ECO:0007669"/>
    <property type="project" value="TreeGrafter"/>
</dbReference>
<dbReference type="AlphaFoldDB" id="A0AA88LB11"/>
<dbReference type="GO" id="GO:0005654">
    <property type="term" value="C:nucleoplasm"/>
    <property type="evidence" value="ECO:0007669"/>
    <property type="project" value="UniProtKB-SubCell"/>
</dbReference>
<dbReference type="InterPro" id="IPR028598">
    <property type="entry name" value="BOP1/Erb1"/>
</dbReference>
<evidence type="ECO:0000256" key="4">
    <source>
        <dbReference type="ARBA" id="ARBA00022737"/>
    </source>
</evidence>
<feature type="compositionally biased region" description="Polar residues" evidence="9">
    <location>
        <begin position="86"/>
        <end position="103"/>
    </location>
</feature>
<feature type="repeat" description="WD" evidence="8">
    <location>
        <begin position="400"/>
        <end position="441"/>
    </location>
</feature>
<name>A0AA88LB11_ARTSF</name>
<comment type="similarity">
    <text evidence="7">Belongs to the WD repeat BOP1/ERB1 family.</text>
</comment>
<evidence type="ECO:0000313" key="11">
    <source>
        <dbReference type="EMBL" id="KAK2723762.1"/>
    </source>
</evidence>
<dbReference type="EMBL" id="JAVRJZ010000004">
    <property type="protein sequence ID" value="KAK2723763.1"/>
    <property type="molecule type" value="Genomic_DNA"/>
</dbReference>
<gene>
    <name evidence="11" type="ORF">QYM36_002193</name>
</gene>
<keyword evidence="12" id="KW-1185">Reference proteome</keyword>
<protein>
    <recommendedName>
        <fullName evidence="7">Ribosome biogenesis protein BOP1 homolog</fullName>
    </recommendedName>
</protein>
<keyword evidence="4" id="KW-0677">Repeat</keyword>
<dbReference type="SMART" id="SM01035">
    <property type="entry name" value="BOP1NT"/>
    <property type="match status" value="1"/>
</dbReference>
<dbReference type="SMART" id="SM00320">
    <property type="entry name" value="WD40"/>
    <property type="match status" value="6"/>
</dbReference>
<evidence type="ECO:0000256" key="9">
    <source>
        <dbReference type="SAM" id="MobiDB-lite"/>
    </source>
</evidence>
<keyword evidence="5 7" id="KW-0539">Nucleus</keyword>
<dbReference type="Proteomes" id="UP001187531">
    <property type="component" value="Unassembled WGS sequence"/>
</dbReference>
<dbReference type="PROSITE" id="PS50294">
    <property type="entry name" value="WD_REPEATS_REGION"/>
    <property type="match status" value="1"/>
</dbReference>
<feature type="compositionally biased region" description="Acidic residues" evidence="9">
    <location>
        <begin position="26"/>
        <end position="61"/>
    </location>
</feature>
<dbReference type="InterPro" id="IPR015943">
    <property type="entry name" value="WD40/YVTN_repeat-like_dom_sf"/>
</dbReference>
<evidence type="ECO:0000256" key="5">
    <source>
        <dbReference type="ARBA" id="ARBA00023242"/>
    </source>
</evidence>
<proteinExistence type="inferred from homology"/>
<feature type="compositionally biased region" description="Acidic residues" evidence="9">
    <location>
        <begin position="106"/>
        <end position="117"/>
    </location>
</feature>
<dbReference type="HAMAP" id="MF_03027">
    <property type="entry name" value="BOP1"/>
    <property type="match status" value="1"/>
</dbReference>
<dbReference type="PANTHER" id="PTHR17605:SF0">
    <property type="entry name" value="RIBOSOME BIOGENESIS PROTEIN BOP1"/>
    <property type="match status" value="1"/>
</dbReference>
<dbReference type="GO" id="GO:0000466">
    <property type="term" value="P:maturation of 5.8S rRNA from tricistronic rRNA transcript (SSU-rRNA, 5.8S rRNA, LSU-rRNA)"/>
    <property type="evidence" value="ECO:0007669"/>
    <property type="project" value="UniProtKB-UniRule"/>
</dbReference>
<dbReference type="InterPro" id="IPR001680">
    <property type="entry name" value="WD40_rpt"/>
</dbReference>
<dbReference type="InterPro" id="IPR036322">
    <property type="entry name" value="WD40_repeat_dom_sf"/>
</dbReference>
<dbReference type="EMBL" id="JAVRJZ010000004">
    <property type="protein sequence ID" value="KAK2723761.1"/>
    <property type="molecule type" value="Genomic_DNA"/>
</dbReference>
<comment type="caution">
    <text evidence="11">The sequence shown here is derived from an EMBL/GenBank/DDBJ whole genome shotgun (WGS) entry which is preliminary data.</text>
</comment>
<dbReference type="InterPro" id="IPR019775">
    <property type="entry name" value="WD40_repeat_CS"/>
</dbReference>
<dbReference type="EMBL" id="JAVRJZ010000004">
    <property type="protein sequence ID" value="KAK2723762.1"/>
    <property type="molecule type" value="Genomic_DNA"/>
</dbReference>
<accession>A0AA88LB11</accession>
<feature type="domain" description="BOP1 N-terminal" evidence="10">
    <location>
        <begin position="130"/>
        <end position="393"/>
    </location>
</feature>
<feature type="region of interest" description="Disordered" evidence="9">
    <location>
        <begin position="1"/>
        <end position="119"/>
    </location>
</feature>
<keyword evidence="3 8" id="KW-0853">WD repeat</keyword>
<dbReference type="FunFam" id="2.130.10.10:FF:000061">
    <property type="entry name" value="Ribosome biogenesis protein BOP1 homolog"/>
    <property type="match status" value="1"/>
</dbReference>
<keyword evidence="1 7" id="KW-0690">Ribosome biogenesis</keyword>
<evidence type="ECO:0000256" key="1">
    <source>
        <dbReference type="ARBA" id="ARBA00022517"/>
    </source>
</evidence>
<dbReference type="SUPFAM" id="SSF50978">
    <property type="entry name" value="WD40 repeat-like"/>
    <property type="match status" value="1"/>
</dbReference>
<dbReference type="InterPro" id="IPR012953">
    <property type="entry name" value="BOP1_N_dom"/>
</dbReference>
<reference evidence="11" key="1">
    <citation type="submission" date="2023-07" db="EMBL/GenBank/DDBJ databases">
        <title>Chromosome-level genome assembly of Artemia franciscana.</title>
        <authorList>
            <person name="Jo E."/>
        </authorList>
    </citation>
    <scope>NUCLEOTIDE SEQUENCE</scope>
    <source>
        <tissue evidence="11">Whole body</tissue>
    </source>
</reference>
<comment type="function">
    <text evidence="7">Required for maturation of ribosomal RNAs and formation of the large ribosomal subunit.</text>
</comment>
<dbReference type="GO" id="GO:0043021">
    <property type="term" value="F:ribonucleoprotein complex binding"/>
    <property type="evidence" value="ECO:0007669"/>
    <property type="project" value="UniProtKB-UniRule"/>
</dbReference>
<organism evidence="11 12">
    <name type="scientific">Artemia franciscana</name>
    <name type="common">Brine shrimp</name>
    <name type="synonym">Artemia sanfranciscana</name>
    <dbReference type="NCBI Taxonomy" id="6661"/>
    <lineage>
        <taxon>Eukaryota</taxon>
        <taxon>Metazoa</taxon>
        <taxon>Ecdysozoa</taxon>
        <taxon>Arthropoda</taxon>
        <taxon>Crustacea</taxon>
        <taxon>Branchiopoda</taxon>
        <taxon>Anostraca</taxon>
        <taxon>Artemiidae</taxon>
        <taxon>Artemia</taxon>
    </lineage>
</organism>
<dbReference type="GO" id="GO:0030687">
    <property type="term" value="C:preribosome, large subunit precursor"/>
    <property type="evidence" value="ECO:0007669"/>
    <property type="project" value="UniProtKB-UniRule"/>
</dbReference>
<evidence type="ECO:0000313" key="12">
    <source>
        <dbReference type="Proteomes" id="UP001187531"/>
    </source>
</evidence>
<evidence type="ECO:0000256" key="6">
    <source>
        <dbReference type="ARBA" id="ARBA00055102"/>
    </source>
</evidence>
<keyword evidence="2 7" id="KW-0698">rRNA processing</keyword>
<dbReference type="PANTHER" id="PTHR17605">
    <property type="entry name" value="RIBOSOME BIOGENESIS PROTEIN BOP1 BLOCK OF PROLIFERATION 1 PROTEIN"/>
    <property type="match status" value="1"/>
</dbReference>
<dbReference type="Pfam" id="PF08145">
    <property type="entry name" value="BOP1NT"/>
    <property type="match status" value="1"/>
</dbReference>
<evidence type="ECO:0000256" key="2">
    <source>
        <dbReference type="ARBA" id="ARBA00022552"/>
    </source>
</evidence>
<dbReference type="CDD" id="cd00200">
    <property type="entry name" value="WD40"/>
    <property type="match status" value="1"/>
</dbReference>
<evidence type="ECO:0000256" key="3">
    <source>
        <dbReference type="ARBA" id="ARBA00022574"/>
    </source>
</evidence>
<dbReference type="Pfam" id="PF00400">
    <property type="entry name" value="WD40"/>
    <property type="match status" value="3"/>
</dbReference>
<dbReference type="PROSITE" id="PS00678">
    <property type="entry name" value="WD_REPEATS_1"/>
    <property type="match status" value="1"/>
</dbReference>
<evidence type="ECO:0000256" key="7">
    <source>
        <dbReference type="HAMAP-Rule" id="MF_03027"/>
    </source>
</evidence>
<dbReference type="Gene3D" id="2.130.10.10">
    <property type="entry name" value="YVTN repeat-like/Quinoprotein amine dehydrogenase"/>
    <property type="match status" value="1"/>
</dbReference>
<evidence type="ECO:0000259" key="10">
    <source>
        <dbReference type="SMART" id="SM01035"/>
    </source>
</evidence>
<sequence>MKRRNIHEGIVEDEDDYLKTEIPDNSGDETDSGEEDESSVEEDAGSDEGDSVEEETEEDYLDSEHEEREGSDESVTGDENPKENIYVSSQSLEGGKSEASSSGIGDEYEYDSSDEEDIRNTVGNIPLKWYDEYSHVGYDLEGKPIAKPQRGDQLDRFLKKMEDPDSWRTVIDPSTGAEMKLSDEDVQLLERLTENRVPDGGVNDTEPWNYWFSSQDVMQTPIVNVPPHKRSFLPSKDEAKRVAKLIHMMKMGALKPLSMVKPKVEGPQFYMLWDSDDKAEDIKRIESHIAAPKMRLPGHAESYNPPPEYLFTEKELETWKSLEEEPWKRKYQFIPQKYSNLRSVPGYGSFVKERFERCMDLYLAPRARKNRLMIQPEDLIPQLPKPKDLQPFPTVCTIIFKGHTGYVRSIGTDPKGQFLLSGSDDGLVKVWEVSTGRCLKTFEIGTPVRSVAWCPNNALSLVAVAAGHKVFLLNPGVGDKLVVANTDQILKEEPDQGDYVAPPKIKTAVTWEVPEHQYWDKGIRIIITHFKEVKQVTWHPRGDYFSSVMPEGANRSVVIHQLSKRRSQVPLSRPKGIVQCVLFHPIRPYFFVATQRYVKIYNLAKQELSKKLMTGARWISSIAVHPGGDNVLVGTYDRKLQWFDLDLSSQAYQTLRHHSKGIRCVAYHRRYPLFVSGSDDGSAIVCHGMVYNDLLQNPLIVPVKILRGHEKVDDFGLFDVLFHPHQPWLFTSGADATIRLFS</sequence>
<dbReference type="GO" id="GO:0000463">
    <property type="term" value="P:maturation of LSU-rRNA from tricistronic rRNA transcript (SSU-rRNA, 5.8S rRNA, LSU-rRNA)"/>
    <property type="evidence" value="ECO:0007669"/>
    <property type="project" value="UniProtKB-UniRule"/>
</dbReference>